<proteinExistence type="predicted"/>
<evidence type="ECO:0000313" key="1">
    <source>
        <dbReference type="EMBL" id="KAF2685171.1"/>
    </source>
</evidence>
<accession>A0A6G1J4N7</accession>
<sequence length="139" mass="15045">MPQYNAPAGTYAYPDAKSTFPAFHKVHFGRTVALGIGAGALGTLAADFYTRHIGLLNHVHHFGMDMLAGPVRAIMSYYRVIGPVATFLHTGVRIMIDQVMENSAIISAMPWAWPINEQVVDLVLKGVYGVVVGKFATGL</sequence>
<organism evidence="1 2">
    <name type="scientific">Lentithecium fluviatile CBS 122367</name>
    <dbReference type="NCBI Taxonomy" id="1168545"/>
    <lineage>
        <taxon>Eukaryota</taxon>
        <taxon>Fungi</taxon>
        <taxon>Dikarya</taxon>
        <taxon>Ascomycota</taxon>
        <taxon>Pezizomycotina</taxon>
        <taxon>Dothideomycetes</taxon>
        <taxon>Pleosporomycetidae</taxon>
        <taxon>Pleosporales</taxon>
        <taxon>Massarineae</taxon>
        <taxon>Lentitheciaceae</taxon>
        <taxon>Lentithecium</taxon>
    </lineage>
</organism>
<protein>
    <submittedName>
        <fullName evidence="1">Uncharacterized protein</fullName>
    </submittedName>
</protein>
<dbReference type="OrthoDB" id="191139at2759"/>
<reference evidence="1" key="1">
    <citation type="journal article" date="2020" name="Stud. Mycol.">
        <title>101 Dothideomycetes genomes: a test case for predicting lifestyles and emergence of pathogens.</title>
        <authorList>
            <person name="Haridas S."/>
            <person name="Albert R."/>
            <person name="Binder M."/>
            <person name="Bloem J."/>
            <person name="Labutti K."/>
            <person name="Salamov A."/>
            <person name="Andreopoulos B."/>
            <person name="Baker S."/>
            <person name="Barry K."/>
            <person name="Bills G."/>
            <person name="Bluhm B."/>
            <person name="Cannon C."/>
            <person name="Castanera R."/>
            <person name="Culley D."/>
            <person name="Daum C."/>
            <person name="Ezra D."/>
            <person name="Gonzalez J."/>
            <person name="Henrissat B."/>
            <person name="Kuo A."/>
            <person name="Liang C."/>
            <person name="Lipzen A."/>
            <person name="Lutzoni F."/>
            <person name="Magnuson J."/>
            <person name="Mondo S."/>
            <person name="Nolan M."/>
            <person name="Ohm R."/>
            <person name="Pangilinan J."/>
            <person name="Park H.-J."/>
            <person name="Ramirez L."/>
            <person name="Alfaro M."/>
            <person name="Sun H."/>
            <person name="Tritt A."/>
            <person name="Yoshinaga Y."/>
            <person name="Zwiers L.-H."/>
            <person name="Turgeon B."/>
            <person name="Goodwin S."/>
            <person name="Spatafora J."/>
            <person name="Crous P."/>
            <person name="Grigoriev I."/>
        </authorList>
    </citation>
    <scope>NUCLEOTIDE SEQUENCE</scope>
    <source>
        <strain evidence="1">CBS 122367</strain>
    </source>
</reference>
<dbReference type="EMBL" id="MU005579">
    <property type="protein sequence ID" value="KAF2685171.1"/>
    <property type="molecule type" value="Genomic_DNA"/>
</dbReference>
<keyword evidence="2" id="KW-1185">Reference proteome</keyword>
<dbReference type="Proteomes" id="UP000799291">
    <property type="component" value="Unassembled WGS sequence"/>
</dbReference>
<evidence type="ECO:0000313" key="2">
    <source>
        <dbReference type="Proteomes" id="UP000799291"/>
    </source>
</evidence>
<name>A0A6G1J4N7_9PLEO</name>
<gene>
    <name evidence="1" type="ORF">K458DRAFT_442339</name>
</gene>
<dbReference type="AlphaFoldDB" id="A0A6G1J4N7"/>